<sequence>MKSRITRTGIRNRRASCLKQLCYKLATGSQSLTSPGALSTY</sequence>
<dbReference type="AlphaFoldDB" id="A0A2P2P4P0"/>
<protein>
    <submittedName>
        <fullName evidence="1">Uncharacterized protein</fullName>
    </submittedName>
</protein>
<organism evidence="1">
    <name type="scientific">Rhizophora mucronata</name>
    <name type="common">Asiatic mangrove</name>
    <dbReference type="NCBI Taxonomy" id="61149"/>
    <lineage>
        <taxon>Eukaryota</taxon>
        <taxon>Viridiplantae</taxon>
        <taxon>Streptophyta</taxon>
        <taxon>Embryophyta</taxon>
        <taxon>Tracheophyta</taxon>
        <taxon>Spermatophyta</taxon>
        <taxon>Magnoliopsida</taxon>
        <taxon>eudicotyledons</taxon>
        <taxon>Gunneridae</taxon>
        <taxon>Pentapetalae</taxon>
        <taxon>rosids</taxon>
        <taxon>fabids</taxon>
        <taxon>Malpighiales</taxon>
        <taxon>Rhizophoraceae</taxon>
        <taxon>Rhizophora</taxon>
    </lineage>
</organism>
<dbReference type="EMBL" id="GGEC01069224">
    <property type="protein sequence ID" value="MBX49708.1"/>
    <property type="molecule type" value="Transcribed_RNA"/>
</dbReference>
<accession>A0A2P2P4P0</accession>
<name>A0A2P2P4P0_RHIMU</name>
<evidence type="ECO:0000313" key="1">
    <source>
        <dbReference type="EMBL" id="MBX49708.1"/>
    </source>
</evidence>
<reference evidence="1" key="1">
    <citation type="submission" date="2018-02" db="EMBL/GenBank/DDBJ databases">
        <title>Rhizophora mucronata_Transcriptome.</title>
        <authorList>
            <person name="Meera S.P."/>
            <person name="Sreeshan A."/>
            <person name="Augustine A."/>
        </authorList>
    </citation>
    <scope>NUCLEOTIDE SEQUENCE</scope>
    <source>
        <tissue evidence="1">Leaf</tissue>
    </source>
</reference>
<proteinExistence type="predicted"/>